<keyword evidence="3" id="KW-1185">Reference proteome</keyword>
<dbReference type="AlphaFoldDB" id="A0A521FTG8"/>
<sequence>MFNTRDVELVRAIGTAHVIDYTAAVSRSLVPVNARQRSFQPAMNRSMAANEGWDGTSLQHREPLWHREVTRATPRPRRPACTPSMS</sequence>
<evidence type="ECO:0000313" key="2">
    <source>
        <dbReference type="EMBL" id="SMO99515.1"/>
    </source>
</evidence>
<gene>
    <name evidence="2" type="ORF">SAMN06273567_11722</name>
</gene>
<accession>A0A521FTG8</accession>
<feature type="compositionally biased region" description="Basic and acidic residues" evidence="1">
    <location>
        <begin position="59"/>
        <end position="70"/>
    </location>
</feature>
<organism evidence="2 3">
    <name type="scientific">Geodermatophilus aquaeductus</name>
    <dbReference type="NCBI Taxonomy" id="1564161"/>
    <lineage>
        <taxon>Bacteria</taxon>
        <taxon>Bacillati</taxon>
        <taxon>Actinomycetota</taxon>
        <taxon>Actinomycetes</taxon>
        <taxon>Geodermatophilales</taxon>
        <taxon>Geodermatophilaceae</taxon>
        <taxon>Geodermatophilus</taxon>
    </lineage>
</organism>
<protein>
    <submittedName>
        <fullName evidence="2">Uncharacterized protein</fullName>
    </submittedName>
</protein>
<name>A0A521FTG8_9ACTN</name>
<dbReference type="EMBL" id="FXTJ01000017">
    <property type="protein sequence ID" value="SMO99515.1"/>
    <property type="molecule type" value="Genomic_DNA"/>
</dbReference>
<dbReference type="Proteomes" id="UP000317484">
    <property type="component" value="Unassembled WGS sequence"/>
</dbReference>
<reference evidence="2 3" key="1">
    <citation type="submission" date="2017-05" db="EMBL/GenBank/DDBJ databases">
        <authorList>
            <person name="Varghese N."/>
            <person name="Submissions S."/>
        </authorList>
    </citation>
    <scope>NUCLEOTIDE SEQUENCE [LARGE SCALE GENOMIC DNA]</scope>
    <source>
        <strain evidence="2 3">DSM 46834</strain>
    </source>
</reference>
<evidence type="ECO:0000256" key="1">
    <source>
        <dbReference type="SAM" id="MobiDB-lite"/>
    </source>
</evidence>
<feature type="region of interest" description="Disordered" evidence="1">
    <location>
        <begin position="53"/>
        <end position="86"/>
    </location>
</feature>
<dbReference type="RefSeq" id="WP_185938563.1">
    <property type="nucleotide sequence ID" value="NZ_FXTJ01000017.1"/>
</dbReference>
<evidence type="ECO:0000313" key="3">
    <source>
        <dbReference type="Proteomes" id="UP000317484"/>
    </source>
</evidence>
<proteinExistence type="predicted"/>